<reference evidence="3" key="1">
    <citation type="submission" date="2010-02" db="EMBL/GenBank/DDBJ databases">
        <title>The Genome Sequence of Prevotella oris strain C735.</title>
        <authorList>
            <consortium name="The Broad Institute Genome Sequencing Platform"/>
            <person name="Ward D."/>
            <person name="Feldgarden M."/>
            <person name="Earl A."/>
            <person name="Young S.K."/>
            <person name="Zeng Q."/>
            <person name="Koehrsen M."/>
            <person name="Alvarado L."/>
            <person name="Berlin A."/>
            <person name="Bochicchio J."/>
            <person name="Borenstein D."/>
            <person name="Chapman S.B."/>
            <person name="Chen Z."/>
            <person name="Engels R."/>
            <person name="Freedman E."/>
            <person name="Gellesch M."/>
            <person name="Goldberg J."/>
            <person name="Griggs A."/>
            <person name="Gujja S."/>
            <person name="Heilman E."/>
            <person name="Heiman D."/>
            <person name="Hepburn T."/>
            <person name="Howarth C."/>
            <person name="Jen D."/>
            <person name="Larson L."/>
            <person name="Mehta T."/>
            <person name="Park D."/>
            <person name="Pearson M."/>
            <person name="Roberts A."/>
            <person name="Saif S."/>
            <person name="Shea T."/>
            <person name="Shenoy N."/>
            <person name="Sisk P."/>
            <person name="Stolte C."/>
            <person name="Sykes S."/>
            <person name="Thomson T."/>
            <person name="Walk T."/>
            <person name="White J."/>
            <person name="Yandava C."/>
            <person name="Sibley C.D."/>
            <person name="Field T.R."/>
            <person name="Grinwis M."/>
            <person name="Eshaghurshan C.S."/>
            <person name="Surette M.G."/>
            <person name="Haas B."/>
            <person name="Nusbaum C."/>
            <person name="Birren B."/>
        </authorList>
    </citation>
    <scope>NUCLEOTIDE SEQUENCE [LARGE SCALE GENOMIC DNA]</scope>
    <source>
        <strain evidence="3">C505</strain>
    </source>
</reference>
<dbReference type="EMBL" id="ACRE02000031">
    <property type="protein sequence ID" value="EGE37160.2"/>
    <property type="molecule type" value="Genomic_DNA"/>
</dbReference>
<proteinExistence type="predicted"/>
<comment type="caution">
    <text evidence="2">The sequence shown here is derived from an EMBL/GenBank/DDBJ whole genome shotgun (WGS) entry which is preliminary data.</text>
</comment>
<feature type="transmembrane region" description="Helical" evidence="1">
    <location>
        <begin position="100"/>
        <end position="120"/>
    </location>
</feature>
<keyword evidence="1" id="KW-0812">Transmembrane</keyword>
<feature type="transmembrane region" description="Helical" evidence="1">
    <location>
        <begin position="47"/>
        <end position="69"/>
    </location>
</feature>
<reference evidence="2 3" key="2">
    <citation type="submission" date="2011-10" db="EMBL/GenBank/DDBJ databases">
        <title>The Genome Sequence of Actinomyces viscosus C505.</title>
        <authorList>
            <consortium name="The Broad Institute Genome Sequencing Platform"/>
            <consortium name="The Broad Institute Genome Sequencing Center for Infectious Disease"/>
            <person name="Earl A."/>
            <person name="Ward D."/>
            <person name="Feldgarden M."/>
            <person name="Gevers D."/>
            <person name="Sibley C.D."/>
            <person name="Field T.R."/>
            <person name="Grinwis M."/>
            <person name="Eshaghurshan C.S."/>
            <person name="Surette M.G."/>
            <person name="Young S.K."/>
            <person name="Zeng Q."/>
            <person name="Gargeya S."/>
            <person name="Fitzgerald M."/>
            <person name="Haas B."/>
            <person name="Abouelleil A."/>
            <person name="Alvarado L."/>
            <person name="Arachchi H.M."/>
            <person name="Berlin A."/>
            <person name="Brown A."/>
            <person name="Chapman S.B."/>
            <person name="Chen Z."/>
            <person name="Dunbar C."/>
            <person name="Freedman E."/>
            <person name="Gearin G."/>
            <person name="Goldberg J."/>
            <person name="Griggs A."/>
            <person name="Gujja S."/>
            <person name="Heiman D."/>
            <person name="Howarth C."/>
            <person name="Larson L."/>
            <person name="Lui A."/>
            <person name="MacDonald P.J.P."/>
            <person name="Montmayeur A."/>
            <person name="Murphy C."/>
            <person name="Neiman D."/>
            <person name="Pearson M."/>
            <person name="Priest M."/>
            <person name="Roberts A."/>
            <person name="Saif S."/>
            <person name="Shea T."/>
            <person name="Shenoy N."/>
            <person name="Sisk P."/>
            <person name="Stolte C."/>
            <person name="Sykes S."/>
            <person name="Wortman J."/>
            <person name="Nusbaum C."/>
            <person name="Birren B."/>
        </authorList>
    </citation>
    <scope>NUCLEOTIDE SEQUENCE [LARGE SCALE GENOMIC DNA]</scope>
    <source>
        <strain evidence="2 3">C505</strain>
    </source>
</reference>
<name>F2V1G2_ACTVI</name>
<keyword evidence="1" id="KW-0472">Membrane</keyword>
<gene>
    <name evidence="2" type="ORF">HMPREF0059_02526</name>
</gene>
<accession>F2V1G2</accession>
<evidence type="ECO:0000256" key="1">
    <source>
        <dbReference type="SAM" id="Phobius"/>
    </source>
</evidence>
<evidence type="ECO:0000313" key="2">
    <source>
        <dbReference type="EMBL" id="EGE37160.2"/>
    </source>
</evidence>
<feature type="transmembrane region" description="Helical" evidence="1">
    <location>
        <begin position="22"/>
        <end position="41"/>
    </location>
</feature>
<protein>
    <submittedName>
        <fullName evidence="2">Uncharacterized protein</fullName>
    </submittedName>
</protein>
<dbReference type="HOGENOM" id="CLU_1017935_0_0_11"/>
<feature type="transmembrane region" description="Helical" evidence="1">
    <location>
        <begin position="126"/>
        <end position="145"/>
    </location>
</feature>
<dbReference type="Proteomes" id="UP000004668">
    <property type="component" value="Unassembled WGS sequence"/>
</dbReference>
<organism evidence="2 3">
    <name type="scientific">Actinomyces viscosus C505</name>
    <dbReference type="NCBI Taxonomy" id="562973"/>
    <lineage>
        <taxon>Bacteria</taxon>
        <taxon>Bacillati</taxon>
        <taxon>Actinomycetota</taxon>
        <taxon>Actinomycetes</taxon>
        <taxon>Actinomycetales</taxon>
        <taxon>Actinomycetaceae</taxon>
        <taxon>Actinomyces</taxon>
    </lineage>
</organism>
<keyword evidence="1" id="KW-1133">Transmembrane helix</keyword>
<evidence type="ECO:0000313" key="3">
    <source>
        <dbReference type="Proteomes" id="UP000004668"/>
    </source>
</evidence>
<sequence>MHMMFDQVVDCERGDRVRAREVYLFFFGSVLFSVYSLFLWYHSQWPLIIMLLAVSATLLAQSAVNGAVLEDAGKPHRRWVKLSSEGVDFIPPSMPAVCEWACLVGLFLSALCAICVGQYVDVPRRPYSDGLLIGAATVSFAFVSLRGVPRSTPGSAAWRLTPEGLHISPCSQYSAFVGWSMKPQVEGRAVVNLQVCVVVKDSRGSRYYLPISGLPMSYVQFRRLVGFYSMHPKLCQEIASSKGVGRVCSLLDS</sequence>
<dbReference type="AlphaFoldDB" id="F2V1G2"/>